<proteinExistence type="predicted"/>
<name>A0A8S5MPP3_9CAUD</name>
<evidence type="ECO:0000313" key="1">
    <source>
        <dbReference type="EMBL" id="DAD83915.1"/>
    </source>
</evidence>
<reference evidence="1" key="1">
    <citation type="journal article" date="2021" name="Proc. Natl. Acad. Sci. U.S.A.">
        <title>A Catalog of Tens of Thousands of Viruses from Human Metagenomes Reveals Hidden Associations with Chronic Diseases.</title>
        <authorList>
            <person name="Tisza M.J."/>
            <person name="Buck C.B."/>
        </authorList>
    </citation>
    <scope>NUCLEOTIDE SEQUENCE</scope>
    <source>
        <strain evidence="1">CtZZK17</strain>
    </source>
</reference>
<sequence length="148" mass="17014">MEKLTCEKTRAAYLLSDEIFGAFRGAQLANHLLNSAMDFRLDDEEIDDTDQYVLRATFKELIWRMDILSHYLFEVMSDLYLLDTAARKYKPGKAAFKAVPPKVWPQSDAEILARVKEIVTELDSAAQQRVLEIFGEKLNGEETQHDEV</sequence>
<accession>A0A8S5MPP3</accession>
<organism evidence="1">
    <name type="scientific">Siphoviridae sp. ctZZK17</name>
    <dbReference type="NCBI Taxonomy" id="2826384"/>
    <lineage>
        <taxon>Viruses</taxon>
        <taxon>Duplodnaviria</taxon>
        <taxon>Heunggongvirae</taxon>
        <taxon>Uroviricota</taxon>
        <taxon>Caudoviricetes</taxon>
    </lineage>
</organism>
<dbReference type="EMBL" id="BK014947">
    <property type="protein sequence ID" value="DAD83915.1"/>
    <property type="molecule type" value="Genomic_DNA"/>
</dbReference>
<protein>
    <submittedName>
        <fullName evidence="1">Uncharacterized protein</fullName>
    </submittedName>
</protein>